<accession>A0A291GEE1</accession>
<dbReference type="KEGG" id="ceh:CEW89_13650"/>
<dbReference type="Proteomes" id="UP000217935">
    <property type="component" value="Chromosome"/>
</dbReference>
<dbReference type="OrthoDB" id="9809144at2"/>
<keyword evidence="1" id="KW-0732">Signal</keyword>
<name>A0A291GEE1_9RHOB</name>
<dbReference type="EMBL" id="CP022196">
    <property type="protein sequence ID" value="ATG48518.1"/>
    <property type="molecule type" value="Genomic_DNA"/>
</dbReference>
<reference evidence="2 3" key="1">
    <citation type="submission" date="2017-06" db="EMBL/GenBank/DDBJ databases">
        <title>Celeribacter sp. TSPH2 complete genome sequence.</title>
        <authorList>
            <person name="Woo J.-H."/>
            <person name="Kim H.-S."/>
        </authorList>
    </citation>
    <scope>NUCLEOTIDE SEQUENCE [LARGE SCALE GENOMIC DNA]</scope>
    <source>
        <strain evidence="2 3">TSPH2</strain>
    </source>
</reference>
<organism evidence="2 3">
    <name type="scientific">Celeribacter ethanolicus</name>
    <dbReference type="NCBI Taxonomy" id="1758178"/>
    <lineage>
        <taxon>Bacteria</taxon>
        <taxon>Pseudomonadati</taxon>
        <taxon>Pseudomonadota</taxon>
        <taxon>Alphaproteobacteria</taxon>
        <taxon>Rhodobacterales</taxon>
        <taxon>Roseobacteraceae</taxon>
        <taxon>Celeribacter</taxon>
    </lineage>
</organism>
<feature type="chain" id="PRO_5012403371" evidence="1">
    <location>
        <begin position="25"/>
        <end position="381"/>
    </location>
</feature>
<evidence type="ECO:0000313" key="3">
    <source>
        <dbReference type="Proteomes" id="UP000217935"/>
    </source>
</evidence>
<evidence type="ECO:0000256" key="1">
    <source>
        <dbReference type="SAM" id="SignalP"/>
    </source>
</evidence>
<feature type="signal peptide" evidence="1">
    <location>
        <begin position="1"/>
        <end position="24"/>
    </location>
</feature>
<keyword evidence="3" id="KW-1185">Reference proteome</keyword>
<dbReference type="Gene3D" id="2.70.70.10">
    <property type="entry name" value="Glucose Permease (Domain IIA)"/>
    <property type="match status" value="1"/>
</dbReference>
<dbReference type="STRING" id="1758178.GCA_001550095_01764"/>
<evidence type="ECO:0000313" key="2">
    <source>
        <dbReference type="EMBL" id="ATG48518.1"/>
    </source>
</evidence>
<dbReference type="InterPro" id="IPR011055">
    <property type="entry name" value="Dup_hybrid_motif"/>
</dbReference>
<dbReference type="RefSeq" id="WP_096806260.1">
    <property type="nucleotide sequence ID" value="NZ_CP022196.1"/>
</dbReference>
<gene>
    <name evidence="2" type="ORF">CEW89_13650</name>
</gene>
<dbReference type="AlphaFoldDB" id="A0A291GEE1"/>
<proteinExistence type="predicted"/>
<dbReference type="SUPFAM" id="SSF51261">
    <property type="entry name" value="Duplicated hybrid motif"/>
    <property type="match status" value="1"/>
</dbReference>
<sequence length="381" mass="40635">MMRLRAAAFYLILGGAIASGPVLAQESPADLAEAALAQFNDAHGALQAAQSSTDRVKALTGVVRAYEDGLEAMRAGLRQVALRESELSREFADESGQFAQLLGVLIAMKPDASPEALVHPGGPLGQARAGMLVSAVTPSMQAEVEDIRVRLEEMQILRELQSEALDTLSRGLQDVQQARTDLSQAMSDRTDLPRRFTADPERMQTLLDSSETLEAFASGLAIMDVVDGVPPITDPNSTRGNWPMPVPGKMLRGYNEADAAGVKRPGWLWATRPLSLVTTPWPATVRYKGPFLDYGNVIIFEPANDVLLILAGLDEVYGDVGAVLPADTAVGLMGGASPDLDAFVRNATQGTGAGLSETLYIEVREGGQPVNPERWFAGGPL</sequence>
<protein>
    <submittedName>
        <fullName evidence="2">Peptidase M23</fullName>
    </submittedName>
</protein>